<evidence type="ECO:0000256" key="2">
    <source>
        <dbReference type="ARBA" id="ARBA00023002"/>
    </source>
</evidence>
<dbReference type="RefSeq" id="WP_145287787.1">
    <property type="nucleotide sequence ID" value="NZ_VMSJ01000002.1"/>
</dbReference>
<reference evidence="3 4" key="1">
    <citation type="submission" date="2019-07" db="EMBL/GenBank/DDBJ databases">
        <title>Salinicoccus cyprini sp. nov., isolated from gastro-intestinal tract of mirror carp, Cyprinus carpio var. specularis, collected from Gobind Sagar Reservoir, Himachal Pradesh, India.</title>
        <authorList>
            <person name="Talwar C."/>
            <person name="Singh A.K."/>
            <person name="Lal R."/>
            <person name="Negi R.K."/>
        </authorList>
    </citation>
    <scope>NUCLEOTIDE SEQUENCE [LARGE SCALE GENOMIC DNA]</scope>
    <source>
        <strain evidence="3 4">CT19</strain>
    </source>
</reference>
<organism evidence="3 4">
    <name type="scientific">Salinicoccus cyprini</name>
    <dbReference type="NCBI Taxonomy" id="2493691"/>
    <lineage>
        <taxon>Bacteria</taxon>
        <taxon>Bacillati</taxon>
        <taxon>Bacillota</taxon>
        <taxon>Bacilli</taxon>
        <taxon>Bacillales</taxon>
        <taxon>Staphylococcaceae</taxon>
        <taxon>Salinicoccus</taxon>
    </lineage>
</organism>
<comment type="caution">
    <text evidence="3">The sequence shown here is derived from an EMBL/GenBank/DDBJ whole genome shotgun (WGS) entry which is preliminary data.</text>
</comment>
<protein>
    <submittedName>
        <fullName evidence="3">SDR family NAD(P)-dependent oxidoreductase</fullName>
    </submittedName>
</protein>
<dbReference type="Gene3D" id="3.40.50.720">
    <property type="entry name" value="NAD(P)-binding Rossmann-like Domain"/>
    <property type="match status" value="1"/>
</dbReference>
<dbReference type="PRINTS" id="PR00081">
    <property type="entry name" value="GDHRDH"/>
</dbReference>
<dbReference type="PROSITE" id="PS00061">
    <property type="entry name" value="ADH_SHORT"/>
    <property type="match status" value="1"/>
</dbReference>
<dbReference type="OrthoDB" id="9775296at2"/>
<dbReference type="PANTHER" id="PTHR43976:SF16">
    <property type="entry name" value="SHORT-CHAIN DEHYDROGENASE_REDUCTASE FAMILY PROTEIN"/>
    <property type="match status" value="1"/>
</dbReference>
<dbReference type="InterPro" id="IPR051911">
    <property type="entry name" value="SDR_oxidoreductase"/>
</dbReference>
<dbReference type="EMBL" id="VMSJ01000002">
    <property type="protein sequence ID" value="TVT28146.1"/>
    <property type="molecule type" value="Genomic_DNA"/>
</dbReference>
<dbReference type="AlphaFoldDB" id="A0A558AV96"/>
<dbReference type="SUPFAM" id="SSF51735">
    <property type="entry name" value="NAD(P)-binding Rossmann-fold domains"/>
    <property type="match status" value="1"/>
</dbReference>
<dbReference type="Pfam" id="PF00106">
    <property type="entry name" value="adh_short"/>
    <property type="match status" value="1"/>
</dbReference>
<dbReference type="InterPro" id="IPR020904">
    <property type="entry name" value="Sc_DH/Rdtase_CS"/>
</dbReference>
<keyword evidence="4" id="KW-1185">Reference proteome</keyword>
<comment type="similarity">
    <text evidence="1">Belongs to the short-chain dehydrogenases/reductases (SDR) family.</text>
</comment>
<proteinExistence type="inferred from homology"/>
<dbReference type="InterPro" id="IPR036291">
    <property type="entry name" value="NAD(P)-bd_dom_sf"/>
</dbReference>
<evidence type="ECO:0000313" key="4">
    <source>
        <dbReference type="Proteomes" id="UP000315103"/>
    </source>
</evidence>
<gene>
    <name evidence="3" type="ORF">FO441_06955</name>
</gene>
<dbReference type="Proteomes" id="UP000315103">
    <property type="component" value="Unassembled WGS sequence"/>
</dbReference>
<dbReference type="PANTHER" id="PTHR43976">
    <property type="entry name" value="SHORT CHAIN DEHYDROGENASE"/>
    <property type="match status" value="1"/>
</dbReference>
<sequence>MPKVIWITGASSGFGMAVAMKLLKETEHIICVSARRAHLLDILARQGAHAFPVDVTKSDQVAEVRSSIQDAFGTIDAVLVNAGFGVYGAIEEVPENAVRRQFEVNVFGAVETIRNVLPAMRQQGAGRIVVTSSSAAHVSSAGMGYYAATKHSIRAIGTALRQEVQGLGIEVVMVEPGIVKTAFGQVAMDENYMAVEGSDYHGQMQQVKAFMLSAFDRAPGVERTRDIMVKALTDQRVKPVYRTTPGSFALNFASKVLPPVLYDAIVKQAIRRIRQHP</sequence>
<dbReference type="InterPro" id="IPR002347">
    <property type="entry name" value="SDR_fam"/>
</dbReference>
<evidence type="ECO:0000256" key="1">
    <source>
        <dbReference type="ARBA" id="ARBA00006484"/>
    </source>
</evidence>
<accession>A0A558AV96</accession>
<evidence type="ECO:0000313" key="3">
    <source>
        <dbReference type="EMBL" id="TVT28146.1"/>
    </source>
</evidence>
<name>A0A558AV96_9STAP</name>
<dbReference type="GO" id="GO:0016491">
    <property type="term" value="F:oxidoreductase activity"/>
    <property type="evidence" value="ECO:0007669"/>
    <property type="project" value="UniProtKB-KW"/>
</dbReference>
<keyword evidence="2" id="KW-0560">Oxidoreductase</keyword>